<name>A0A2P2JCU8_RHIMU</name>
<comment type="similarity">
    <text evidence="2">Belongs to the eukaryotic/archaeal RNase P protein component 3 family.</text>
</comment>
<protein>
    <submittedName>
        <fullName evidence="7">Uncharacterized protein MANES_04G028600</fullName>
    </submittedName>
</protein>
<dbReference type="Gene3D" id="3.20.20.140">
    <property type="entry name" value="Metal-dependent hydrolases"/>
    <property type="match status" value="1"/>
</dbReference>
<dbReference type="AlphaFoldDB" id="A0A2P2JCU8"/>
<comment type="subcellular location">
    <subcellularLocation>
        <location evidence="1">Nucleus</location>
    </subcellularLocation>
</comment>
<feature type="compositionally biased region" description="Basic and acidic residues" evidence="6">
    <location>
        <begin position="628"/>
        <end position="643"/>
    </location>
</feature>
<dbReference type="GO" id="GO:0005655">
    <property type="term" value="C:nucleolar ribonuclease P complex"/>
    <property type="evidence" value="ECO:0007669"/>
    <property type="project" value="TreeGrafter"/>
</dbReference>
<organism evidence="7">
    <name type="scientific">Rhizophora mucronata</name>
    <name type="common">Asiatic mangrove</name>
    <dbReference type="NCBI Taxonomy" id="61149"/>
    <lineage>
        <taxon>Eukaryota</taxon>
        <taxon>Viridiplantae</taxon>
        <taxon>Streptophyta</taxon>
        <taxon>Embryophyta</taxon>
        <taxon>Tracheophyta</taxon>
        <taxon>Spermatophyta</taxon>
        <taxon>Magnoliopsida</taxon>
        <taxon>eudicotyledons</taxon>
        <taxon>Gunneridae</taxon>
        <taxon>Pentapetalae</taxon>
        <taxon>rosids</taxon>
        <taxon>fabids</taxon>
        <taxon>Malpighiales</taxon>
        <taxon>Rhizophoraceae</taxon>
        <taxon>Rhizophora</taxon>
    </lineage>
</organism>
<feature type="region of interest" description="Disordered" evidence="6">
    <location>
        <begin position="619"/>
        <end position="660"/>
    </location>
</feature>
<dbReference type="Pfam" id="PF01876">
    <property type="entry name" value="RNase_P_p30"/>
    <property type="match status" value="1"/>
</dbReference>
<dbReference type="GO" id="GO:0003723">
    <property type="term" value="F:RNA binding"/>
    <property type="evidence" value="ECO:0007669"/>
    <property type="project" value="TreeGrafter"/>
</dbReference>
<keyword evidence="3" id="KW-0819">tRNA processing</keyword>
<sequence>MAFFDLNIPYEASQSSKAVRIKLVVKAMELGYSGVAYNREMKGVMSDHDRCSILLLSLSSLLNVAPSLAASVNLHRDVLGVPRASPFRQYTRLTVSVETPAQGQVLNSGNPILKTYDLVAVRPLNQTAFDHACEKAEVHIIAIDFSEKLPFRLRRPMVTAAMKRGVCFEITYSDLILGVQRRRQMISNAQLLIDWTRGKNIIFSSASPSVNELRGPCDVANLSSLLGLSMERAKAAISKNCGNIITNALRKKNFYKEAIRVELISPDKKSDSNGSLFADWLKWDPLSSGEGDLQLDDIAKSLSNTTRASKSVKAIDFTVFNDSMLFNGGRFVAATEAIETSVATIKNSEKPGDLDLLAETDGNSLLDAASKDQISGYKSSQQLHLPTDITKTYTDSEDIRTFTAMTGEEMKNLNSPDVIFPLVTVERNDLQSEEHIPSLSLDAMLLDENVTFERSTVDSDSNASCASADTLLENPNVPVHLTEKSMSLQGSGDVLGSQNVATDEHTTEVAMKDQEEISASQNVLGIEQVSKSVDHTNKLVDHTSLEILTNDIKVEDANANLVPLLATSNDMKAEDFQSAASHGTSEEATVGKQEHTCTESEKNMVLDNDLMIKNNPLAENCSPPEKPTVTEHEQKEADSEGHRLRLASSPSAKTKAKQRTYGKPLLFPLKRLLNPLRFKKKAKKFGRKLKKSC</sequence>
<dbReference type="GO" id="GO:0016787">
    <property type="term" value="F:hydrolase activity"/>
    <property type="evidence" value="ECO:0007669"/>
    <property type="project" value="UniProtKB-KW"/>
</dbReference>
<evidence type="ECO:0000256" key="5">
    <source>
        <dbReference type="ARBA" id="ARBA00023242"/>
    </source>
</evidence>
<evidence type="ECO:0000256" key="6">
    <source>
        <dbReference type="SAM" id="MobiDB-lite"/>
    </source>
</evidence>
<proteinExistence type="inferred from homology"/>
<evidence type="ECO:0000313" key="7">
    <source>
        <dbReference type="EMBL" id="MBW91305.1"/>
    </source>
</evidence>
<dbReference type="InterPro" id="IPR002738">
    <property type="entry name" value="RNase_P_p30"/>
</dbReference>
<evidence type="ECO:0000256" key="1">
    <source>
        <dbReference type="ARBA" id="ARBA00004123"/>
    </source>
</evidence>
<dbReference type="GO" id="GO:0008033">
    <property type="term" value="P:tRNA processing"/>
    <property type="evidence" value="ECO:0007669"/>
    <property type="project" value="UniProtKB-KW"/>
</dbReference>
<keyword evidence="4" id="KW-0378">Hydrolase</keyword>
<dbReference type="SUPFAM" id="SSF89550">
    <property type="entry name" value="PHP domain-like"/>
    <property type="match status" value="1"/>
</dbReference>
<evidence type="ECO:0000256" key="3">
    <source>
        <dbReference type="ARBA" id="ARBA00022694"/>
    </source>
</evidence>
<dbReference type="EMBL" id="GGEC01010822">
    <property type="protein sequence ID" value="MBW91305.1"/>
    <property type="molecule type" value="Transcribed_RNA"/>
</dbReference>
<evidence type="ECO:0000256" key="2">
    <source>
        <dbReference type="ARBA" id="ARBA00007331"/>
    </source>
</evidence>
<keyword evidence="5" id="KW-0539">Nucleus</keyword>
<dbReference type="PANTHER" id="PTHR13031:SF0">
    <property type="entry name" value="RIBONUCLEASE P PROTEIN SUBUNIT P30"/>
    <property type="match status" value="1"/>
</dbReference>
<evidence type="ECO:0000256" key="4">
    <source>
        <dbReference type="ARBA" id="ARBA00022801"/>
    </source>
</evidence>
<dbReference type="FunFam" id="3.20.20.140:FF:000044">
    <property type="entry name" value="Polymerase/histidinol phosphatase-like protein"/>
    <property type="match status" value="1"/>
</dbReference>
<dbReference type="PANTHER" id="PTHR13031">
    <property type="entry name" value="RIBONUCLEASE P SUBUNIT P30"/>
    <property type="match status" value="1"/>
</dbReference>
<dbReference type="InterPro" id="IPR016195">
    <property type="entry name" value="Pol/histidinol_Pase-like"/>
</dbReference>
<reference evidence="7" key="1">
    <citation type="submission" date="2018-02" db="EMBL/GenBank/DDBJ databases">
        <title>Rhizophora mucronata_Transcriptome.</title>
        <authorList>
            <person name="Meera S.P."/>
            <person name="Sreeshan A."/>
            <person name="Augustine A."/>
        </authorList>
    </citation>
    <scope>NUCLEOTIDE SEQUENCE</scope>
    <source>
        <tissue evidence="7">Leaf</tissue>
    </source>
</reference>
<accession>A0A2P2JCU8</accession>